<dbReference type="RefSeq" id="WP_055025735.1">
    <property type="nucleotide sequence ID" value="NZ_CP020472.1"/>
</dbReference>
<evidence type="ECO:0000313" key="1">
    <source>
        <dbReference type="EMBL" id="ARD21371.1"/>
    </source>
</evidence>
<evidence type="ECO:0000313" key="2">
    <source>
        <dbReference type="Proteomes" id="UP000191820"/>
    </source>
</evidence>
<dbReference type="InterPro" id="IPR006311">
    <property type="entry name" value="TAT_signal"/>
</dbReference>
<proteinExistence type="predicted"/>
<dbReference type="EMBL" id="CP020472">
    <property type="protein sequence ID" value="ARD21371.1"/>
    <property type="molecule type" value="Genomic_DNA"/>
</dbReference>
<name>A0ABN4YCU2_9GAMM</name>
<organism evidence="1 2">
    <name type="scientific">Shewanella japonica</name>
    <dbReference type="NCBI Taxonomy" id="93973"/>
    <lineage>
        <taxon>Bacteria</taxon>
        <taxon>Pseudomonadati</taxon>
        <taxon>Pseudomonadota</taxon>
        <taxon>Gammaproteobacteria</taxon>
        <taxon>Alteromonadales</taxon>
        <taxon>Shewanellaceae</taxon>
        <taxon>Shewanella</taxon>
    </lineage>
</organism>
<reference evidence="1 2" key="1">
    <citation type="submission" date="2017-03" db="EMBL/GenBank/DDBJ databases">
        <title>Genome sequencing of Shewanella japonica KCTC 22435.</title>
        <authorList>
            <person name="Kim K.M."/>
        </authorList>
    </citation>
    <scope>NUCLEOTIDE SEQUENCE [LARGE SCALE GENOMIC DNA]</scope>
    <source>
        <strain evidence="1 2">KCTC 22435</strain>
    </source>
</reference>
<sequence length="525" mass="55281">MTKPKHLHPDTPLLFSDHRKPMTRREFISTGLAKGGQAIAGLSLMSMFANPNQANAALSSDLEALRDSCGISVQGAGKIPFISFDLAGGANIAGSNVLVGGAGGQQDFLSTAGYNKLGLPGDMAPSIANPDVGMSDFINTDLGLAFHSDSAFLRGILEKVSADTASRINGAVIPCRSDNDTGNNPHNPMYAIAAAGANGSLMPLVGSRSTDSGGNSMAPNNFIDLSMRPTKIDRPSDVTGLVDVGDLFSLLSQRDAVTVMESIQRISAQKMASVNTQVTRDDVIKDLVNCGYVKSADLADRFGDPSTLNPVLDPDIVGPAGIFTINEFDSESEFQKTASIMKLVVNGFSGAGTVTMGGFDYHTGERGTGELRDLRAGRCMGACLEYAARRNQPLMMYVFSDGSVASNGRIDESMEGRGKGEWTGDNSSTGASFFLVYNPTGKPQLMGANADQMAQNQQIGFMRSDASVDTASAPSANNVNLLVDTVLLNYMALHGEQGQFNTVAPRQGLGNSTMLDSLTAFQPIV</sequence>
<evidence type="ECO:0008006" key="3">
    <source>
        <dbReference type="Google" id="ProtNLM"/>
    </source>
</evidence>
<accession>A0ABN4YCU2</accession>
<dbReference type="PROSITE" id="PS51318">
    <property type="entry name" value="TAT"/>
    <property type="match status" value="1"/>
</dbReference>
<gene>
    <name evidence="1" type="ORF">SJ2017_1040</name>
</gene>
<dbReference type="Proteomes" id="UP000191820">
    <property type="component" value="Chromosome"/>
</dbReference>
<keyword evidence="2" id="KW-1185">Reference proteome</keyword>
<protein>
    <recommendedName>
        <fullName evidence="3">General secretion pathway protein GspF</fullName>
    </recommendedName>
</protein>